<sequence length="416" mass="44734">MFASNVLSSQNIRSTAPQLHSLVVSLAAGISAGSRILYTSYSGQVASLNIPYSRTSTIPDMKIASSSTCGYSSSWLVLDHKHEVLYCLDAGLATTGSGIVSLAAPRDGSLTYLNRANTTDAPVGANFIGGSGLVVPHYFNGLSTWDISKPSAIRMVEFDTFTGSGPNPRQQGPHLHEAVIDPTGEYLIVPDLGADLVRIFTFNTTSLHLEALVPLQVPIGSGPRHVAFAVKCRKTFMYLVTELTSDIIGYQVTYNAGIQFRQIFAYSVHGEGKHTNPGARAAEIVVSVRTRQREVHTEPTLTWVKPDNNFIIVSSRGDNTFSIPDFRSKGQNITSDPLINYSIGSDGSITVLQEVAAGGRYPQQFSINKAGDMVAVGFVEDNRVTVIERDLNSGMLGKFIAYADVPGNVSAVVFGH</sequence>
<dbReference type="EMBL" id="JANJQO010000010">
    <property type="protein sequence ID" value="KAJ2983998.1"/>
    <property type="molecule type" value="Genomic_DNA"/>
</dbReference>
<organism evidence="1 2">
    <name type="scientific">Zarea fungicola</name>
    <dbReference type="NCBI Taxonomy" id="93591"/>
    <lineage>
        <taxon>Eukaryota</taxon>
        <taxon>Fungi</taxon>
        <taxon>Dikarya</taxon>
        <taxon>Ascomycota</taxon>
        <taxon>Pezizomycotina</taxon>
        <taxon>Sordariomycetes</taxon>
        <taxon>Hypocreomycetidae</taxon>
        <taxon>Hypocreales</taxon>
        <taxon>Cordycipitaceae</taxon>
        <taxon>Zarea</taxon>
    </lineage>
</organism>
<gene>
    <name evidence="1" type="ORF">NQ176_g286</name>
</gene>
<reference evidence="1" key="1">
    <citation type="submission" date="2022-08" db="EMBL/GenBank/DDBJ databases">
        <title>Genome Sequence of Lecanicillium fungicola.</title>
        <authorList>
            <person name="Buettner E."/>
        </authorList>
    </citation>
    <scope>NUCLEOTIDE SEQUENCE</scope>
    <source>
        <strain evidence="1">Babe33</strain>
    </source>
</reference>
<name>A0ACC1NXY0_9HYPO</name>
<proteinExistence type="predicted"/>
<accession>A0ACC1NXY0</accession>
<evidence type="ECO:0000313" key="2">
    <source>
        <dbReference type="Proteomes" id="UP001143910"/>
    </source>
</evidence>
<dbReference type="Proteomes" id="UP001143910">
    <property type="component" value="Unassembled WGS sequence"/>
</dbReference>
<evidence type="ECO:0000313" key="1">
    <source>
        <dbReference type="EMBL" id="KAJ2983998.1"/>
    </source>
</evidence>
<protein>
    <submittedName>
        <fullName evidence="1">Uncharacterized protein</fullName>
    </submittedName>
</protein>
<keyword evidence="2" id="KW-1185">Reference proteome</keyword>
<comment type="caution">
    <text evidence="1">The sequence shown here is derived from an EMBL/GenBank/DDBJ whole genome shotgun (WGS) entry which is preliminary data.</text>
</comment>